<dbReference type="InterPro" id="IPR046347">
    <property type="entry name" value="bZIP_sf"/>
</dbReference>
<dbReference type="SUPFAM" id="SSF57959">
    <property type="entry name" value="Leucine zipper domain"/>
    <property type="match status" value="1"/>
</dbReference>
<evidence type="ECO:0000256" key="1">
    <source>
        <dbReference type="SAM" id="MobiDB-lite"/>
    </source>
</evidence>
<sequence length="727" mass="81944">MLSNETSLASASATLLSNSSVVSSSQQHYSYSTAPASKRITGHGTSSAFSSSDNPDDDWVKISDLAERRRIQNRIAQRNYRKRLKRRLEDLETRAGSSSASPPQMHAETQYKISPQVGRLSPKILPSQFTPPFQDEDSMFSQRFGREKSRTPPLFSYHTYPTPEEICYPPYRAIPTSPKLEYYLPPTPATLPPMMHFQDCIKWKSDETMSPKVVDEGLAAIDIHEQHSPHDSNSSTVPYIHSCITQRISSDASTESLCLEENSIGDDGADSEDDTLMISLVTRKKTELVSRMMENFWIIFNQYWDGEIRQCGSSPESGSEHATALRTPSRELGDKKGTKRSRDDGDDDQSSNGSGRQPKRNGKGPPEDLKDVLKFACPYRKHNPQKYCVQDWRTCALTPHSDAARVKQHLYRIHRIHQCPRCKCIFKLQEDLEQHVVAIQGCEVSTREPVDGITSKIKDLLQDTKGEYRRQSEADRWRGIYRLLFPNEEVPNPYFEPVLENQDSVSLSPDREVLDFQEYMRREVPQIFRSALETVVNSETQLIEESLRDRLMNLIEESQNLAITSYRERQAIAITHLPRPMPTSQTNTELPPNDTMAPKRSTSPVAGIFNPSPRISAHPEASFDIQALQASQKPTWSSDSGYLSCESGDIESTNSDGTSNMQSQTLYSSELLPSNLSAESTCNAISPAISDNSDAAQGRDLIDFSEGLEDSAWDDFFLVPDMDTEVW</sequence>
<dbReference type="PANTHER" id="PTHR38166">
    <property type="entry name" value="C2H2-TYPE DOMAIN-CONTAINING PROTEIN-RELATED"/>
    <property type="match status" value="1"/>
</dbReference>
<dbReference type="PROSITE" id="PS00036">
    <property type="entry name" value="BZIP_BASIC"/>
    <property type="match status" value="1"/>
</dbReference>
<evidence type="ECO:0000313" key="3">
    <source>
        <dbReference type="EMBL" id="KAF4631944.1"/>
    </source>
</evidence>
<evidence type="ECO:0000313" key="4">
    <source>
        <dbReference type="Proteomes" id="UP000566819"/>
    </source>
</evidence>
<accession>A0A8H4RNE2</accession>
<organism evidence="3 4">
    <name type="scientific">Cudoniella acicularis</name>
    <dbReference type="NCBI Taxonomy" id="354080"/>
    <lineage>
        <taxon>Eukaryota</taxon>
        <taxon>Fungi</taxon>
        <taxon>Dikarya</taxon>
        <taxon>Ascomycota</taxon>
        <taxon>Pezizomycotina</taxon>
        <taxon>Leotiomycetes</taxon>
        <taxon>Helotiales</taxon>
        <taxon>Tricladiaceae</taxon>
        <taxon>Cudoniella</taxon>
    </lineage>
</organism>
<dbReference type="AlphaFoldDB" id="A0A8H4RNE2"/>
<feature type="compositionally biased region" description="Polar residues" evidence="1">
    <location>
        <begin position="650"/>
        <end position="661"/>
    </location>
</feature>
<evidence type="ECO:0000259" key="2">
    <source>
        <dbReference type="PROSITE" id="PS00036"/>
    </source>
</evidence>
<feature type="region of interest" description="Disordered" evidence="1">
    <location>
        <begin position="635"/>
        <end position="661"/>
    </location>
</feature>
<protein>
    <recommendedName>
        <fullName evidence="2">BZIP domain-containing protein</fullName>
    </recommendedName>
</protein>
<dbReference type="GO" id="GO:0003700">
    <property type="term" value="F:DNA-binding transcription factor activity"/>
    <property type="evidence" value="ECO:0007669"/>
    <property type="project" value="InterPro"/>
</dbReference>
<dbReference type="OrthoDB" id="194358at2759"/>
<dbReference type="Gene3D" id="1.20.5.170">
    <property type="match status" value="1"/>
</dbReference>
<feature type="region of interest" description="Disordered" evidence="1">
    <location>
        <begin position="33"/>
        <end position="58"/>
    </location>
</feature>
<feature type="domain" description="BZIP" evidence="2">
    <location>
        <begin position="68"/>
        <end position="83"/>
    </location>
</feature>
<reference evidence="3 4" key="1">
    <citation type="submission" date="2020-03" db="EMBL/GenBank/DDBJ databases">
        <title>Draft Genome Sequence of Cudoniella acicularis.</title>
        <authorList>
            <person name="Buettner E."/>
            <person name="Kellner H."/>
        </authorList>
    </citation>
    <scope>NUCLEOTIDE SEQUENCE [LARGE SCALE GENOMIC DNA]</scope>
    <source>
        <strain evidence="3 4">DSM 108380</strain>
    </source>
</reference>
<dbReference type="PANTHER" id="PTHR38166:SF1">
    <property type="entry name" value="C2H2-TYPE DOMAIN-CONTAINING PROTEIN"/>
    <property type="match status" value="1"/>
</dbReference>
<keyword evidence="4" id="KW-1185">Reference proteome</keyword>
<feature type="compositionally biased region" description="Polar residues" evidence="1">
    <location>
        <begin position="43"/>
        <end position="53"/>
    </location>
</feature>
<proteinExistence type="predicted"/>
<dbReference type="Proteomes" id="UP000566819">
    <property type="component" value="Unassembled WGS sequence"/>
</dbReference>
<feature type="region of interest" description="Disordered" evidence="1">
    <location>
        <begin position="579"/>
        <end position="601"/>
    </location>
</feature>
<comment type="caution">
    <text evidence="3">The sequence shown here is derived from an EMBL/GenBank/DDBJ whole genome shotgun (WGS) entry which is preliminary data.</text>
</comment>
<feature type="region of interest" description="Disordered" evidence="1">
    <location>
        <begin position="311"/>
        <end position="368"/>
    </location>
</feature>
<gene>
    <name evidence="3" type="ORF">G7Y89_g6186</name>
</gene>
<dbReference type="CDD" id="cd14688">
    <property type="entry name" value="bZIP_YAP"/>
    <property type="match status" value="1"/>
</dbReference>
<name>A0A8H4RNE2_9HELO</name>
<dbReference type="InterPro" id="IPR004827">
    <property type="entry name" value="bZIP"/>
</dbReference>
<dbReference type="EMBL" id="JAAMPI010000395">
    <property type="protein sequence ID" value="KAF4631944.1"/>
    <property type="molecule type" value="Genomic_DNA"/>
</dbReference>
<feature type="compositionally biased region" description="Basic and acidic residues" evidence="1">
    <location>
        <begin position="328"/>
        <end position="343"/>
    </location>
</feature>